<sequence>MRLAEARIGLLDVPVSRAPRENECVFLRTVEYVTTEPEHGNAYVAEERLVELFLAPPEQSKAAGSPQPDRLPEATR</sequence>
<reference evidence="3" key="1">
    <citation type="submission" date="2016-02" db="EMBL/GenBank/DDBJ databases">
        <authorList>
            <person name="Wibberg D."/>
        </authorList>
    </citation>
    <scope>NUCLEOTIDE SEQUENCE [LARGE SCALE GENOMIC DNA]</scope>
</reference>
<dbReference type="EMBL" id="FLUV01002477">
    <property type="protein sequence ID" value="SBW28792.1"/>
    <property type="molecule type" value="Genomic_DNA"/>
</dbReference>
<dbReference type="InterPro" id="IPR023815">
    <property type="entry name" value="CRISPR-assoc_Csx19"/>
</dbReference>
<dbReference type="AlphaFoldDB" id="A0A1C3PG26"/>
<evidence type="ECO:0000313" key="2">
    <source>
        <dbReference type="EMBL" id="SBW28792.1"/>
    </source>
</evidence>
<feature type="region of interest" description="Disordered" evidence="1">
    <location>
        <begin position="56"/>
        <end position="76"/>
    </location>
</feature>
<evidence type="ECO:0000313" key="3">
    <source>
        <dbReference type="Proteomes" id="UP000199013"/>
    </source>
</evidence>
<gene>
    <name evidence="2" type="ORF">FDG2_6000</name>
</gene>
<protein>
    <submittedName>
        <fullName evidence="2">Uncharacterized protein</fullName>
    </submittedName>
</protein>
<keyword evidence="3" id="KW-1185">Reference proteome</keyword>
<dbReference type="NCBIfam" id="TIGR03984">
    <property type="entry name" value="CRISPR-associated protein Csx19"/>
    <property type="match status" value="1"/>
</dbReference>
<dbReference type="Proteomes" id="UP000199013">
    <property type="component" value="Unassembled WGS sequence"/>
</dbReference>
<accession>A0A1C3PG26</accession>
<proteinExistence type="predicted"/>
<organism evidence="2 3">
    <name type="scientific">Candidatus Protofrankia californiensis</name>
    <dbReference type="NCBI Taxonomy" id="1839754"/>
    <lineage>
        <taxon>Bacteria</taxon>
        <taxon>Bacillati</taxon>
        <taxon>Actinomycetota</taxon>
        <taxon>Actinomycetes</taxon>
        <taxon>Frankiales</taxon>
        <taxon>Frankiaceae</taxon>
        <taxon>Protofrankia</taxon>
    </lineage>
</organism>
<evidence type="ECO:0000256" key="1">
    <source>
        <dbReference type="SAM" id="MobiDB-lite"/>
    </source>
</evidence>
<name>A0A1C3PG26_9ACTN</name>